<keyword evidence="3" id="KW-1185">Reference proteome</keyword>
<feature type="region of interest" description="Disordered" evidence="1">
    <location>
        <begin position="128"/>
        <end position="194"/>
    </location>
</feature>
<comment type="caution">
    <text evidence="2">The sequence shown here is derived from an EMBL/GenBank/DDBJ whole genome shotgun (WGS) entry which is preliminary data.</text>
</comment>
<name>A0A9P6IR13_MORAP</name>
<proteinExistence type="predicted"/>
<feature type="compositionally biased region" description="Acidic residues" evidence="1">
    <location>
        <begin position="354"/>
        <end position="368"/>
    </location>
</feature>
<dbReference type="EMBL" id="JAAAHY010002279">
    <property type="protein sequence ID" value="KAF9944868.1"/>
    <property type="molecule type" value="Genomic_DNA"/>
</dbReference>
<protein>
    <submittedName>
        <fullName evidence="2">Uncharacterized protein</fullName>
    </submittedName>
</protein>
<feature type="compositionally biased region" description="Basic residues" evidence="1">
    <location>
        <begin position="27"/>
        <end position="37"/>
    </location>
</feature>
<accession>A0A9P6IR13</accession>
<feature type="compositionally biased region" description="Low complexity" evidence="1">
    <location>
        <begin position="38"/>
        <end position="49"/>
    </location>
</feature>
<gene>
    <name evidence="2" type="ORF">BGZ70_004260</name>
</gene>
<feature type="region of interest" description="Disordered" evidence="1">
    <location>
        <begin position="354"/>
        <end position="397"/>
    </location>
</feature>
<organism evidence="2 3">
    <name type="scientific">Mortierella alpina</name>
    <name type="common">Oleaginous fungus</name>
    <name type="synonym">Mortierella renispora</name>
    <dbReference type="NCBI Taxonomy" id="64518"/>
    <lineage>
        <taxon>Eukaryota</taxon>
        <taxon>Fungi</taxon>
        <taxon>Fungi incertae sedis</taxon>
        <taxon>Mucoromycota</taxon>
        <taxon>Mortierellomycotina</taxon>
        <taxon>Mortierellomycetes</taxon>
        <taxon>Mortierellales</taxon>
        <taxon>Mortierellaceae</taxon>
        <taxon>Mortierella</taxon>
    </lineage>
</organism>
<evidence type="ECO:0000256" key="1">
    <source>
        <dbReference type="SAM" id="MobiDB-lite"/>
    </source>
</evidence>
<feature type="non-terminal residue" evidence="2">
    <location>
        <position position="1"/>
    </location>
</feature>
<feature type="region of interest" description="Disordered" evidence="1">
    <location>
        <begin position="22"/>
        <end position="49"/>
    </location>
</feature>
<dbReference type="AlphaFoldDB" id="A0A9P6IR13"/>
<evidence type="ECO:0000313" key="2">
    <source>
        <dbReference type="EMBL" id="KAF9944868.1"/>
    </source>
</evidence>
<sequence>FRQGIEVYQARGISVEDATKEYQHDLKKQRRREKRARQAAGQARVAARKQASLEASASAAAVAAKLEESSSSMSGHQDVTMEEAEFMTLAGLTMKDVNRIRDKAAAVALNQVTMEIQTLADAEIERLAISQPPPPPPPTTLFKNDHSDDRDGAAAIQTSRTPHLMTDKKPARTTFESETSRDDTSHAAATTTTAASTIVVHEDLKSSKKGQRPLSISHMTSMDFLLKHTTVIADGNLRCYPTQPPPPSPPPTRADPTNASTITAAATAVPQTAYGGLLSLAATSFMAAGDKGVNAERRSEESNASSTETAVEGVITTPDRMNHTPTTTTATKAPSFAATAAVMIPQERIFEFETVSDDQESDDDDELDYLQVDPSADPPIRVTDDKHTEVEEDDEEAAELRELLESMTEEERSEFLRLSRSETLPSNVFLVSA</sequence>
<evidence type="ECO:0000313" key="3">
    <source>
        <dbReference type="Proteomes" id="UP000738359"/>
    </source>
</evidence>
<dbReference type="Proteomes" id="UP000738359">
    <property type="component" value="Unassembled WGS sequence"/>
</dbReference>
<feature type="compositionally biased region" description="Basic and acidic residues" evidence="1">
    <location>
        <begin position="143"/>
        <end position="152"/>
    </location>
</feature>
<reference evidence="2" key="1">
    <citation type="journal article" date="2020" name="Fungal Divers.">
        <title>Resolving the Mortierellaceae phylogeny through synthesis of multi-gene phylogenetics and phylogenomics.</title>
        <authorList>
            <person name="Vandepol N."/>
            <person name="Liber J."/>
            <person name="Desiro A."/>
            <person name="Na H."/>
            <person name="Kennedy M."/>
            <person name="Barry K."/>
            <person name="Grigoriev I.V."/>
            <person name="Miller A.N."/>
            <person name="O'Donnell K."/>
            <person name="Stajich J.E."/>
            <person name="Bonito G."/>
        </authorList>
    </citation>
    <scope>NUCLEOTIDE SEQUENCE</scope>
    <source>
        <strain evidence="2">CK1249</strain>
    </source>
</reference>